<keyword evidence="4" id="KW-1185">Reference proteome</keyword>
<dbReference type="RefSeq" id="WP_146526455.1">
    <property type="nucleotide sequence ID" value="NZ_SJPV01000003.1"/>
</dbReference>
<dbReference type="AlphaFoldDB" id="A0A5C6DXJ8"/>
<keyword evidence="2 3" id="KW-0560">Oxidoreductase</keyword>
<organism evidence="3 4">
    <name type="scientific">Novipirellula artificiosorum</name>
    <dbReference type="NCBI Taxonomy" id="2528016"/>
    <lineage>
        <taxon>Bacteria</taxon>
        <taxon>Pseudomonadati</taxon>
        <taxon>Planctomycetota</taxon>
        <taxon>Planctomycetia</taxon>
        <taxon>Pirellulales</taxon>
        <taxon>Pirellulaceae</taxon>
        <taxon>Novipirellula</taxon>
    </lineage>
</organism>
<protein>
    <submittedName>
        <fullName evidence="3">3-oxoacyl-[acyl-carrier-protein] reductase FabG</fullName>
        <ecNumber evidence="3">1.1.1.100</ecNumber>
    </submittedName>
</protein>
<dbReference type="FunFam" id="3.40.50.720:FF:000173">
    <property type="entry name" value="3-oxoacyl-[acyl-carrier protein] reductase"/>
    <property type="match status" value="1"/>
</dbReference>
<dbReference type="PANTHER" id="PTHR42879:SF2">
    <property type="entry name" value="3-OXOACYL-[ACYL-CARRIER-PROTEIN] REDUCTASE FABG"/>
    <property type="match status" value="1"/>
</dbReference>
<dbReference type="OrthoDB" id="9803333at2"/>
<dbReference type="InterPro" id="IPR036291">
    <property type="entry name" value="NAD(P)-bd_dom_sf"/>
</dbReference>
<comment type="caution">
    <text evidence="3">The sequence shown here is derived from an EMBL/GenBank/DDBJ whole genome shotgun (WGS) entry which is preliminary data.</text>
</comment>
<dbReference type="PRINTS" id="PR00081">
    <property type="entry name" value="GDHRDH"/>
</dbReference>
<dbReference type="GO" id="GO:0004316">
    <property type="term" value="F:3-oxoacyl-[acyl-carrier-protein] reductase (NADPH) activity"/>
    <property type="evidence" value="ECO:0007669"/>
    <property type="project" value="UniProtKB-EC"/>
</dbReference>
<evidence type="ECO:0000313" key="3">
    <source>
        <dbReference type="EMBL" id="TWU39766.1"/>
    </source>
</evidence>
<sequence>MDLGLSGKVALVTGAAGGLGKTIAETLAAEGAKVGVNYRSKPDEAKVVVDSIRAAGGEAIAVGGDVVDDQQVTGMFDQLESSLGIVDVLVNNAAFCPTRPTAELPSEDFMHTMNVNLGGTFRCCQQFVRRLEAADRTGRIVNISSQAAFRGSRSGKTAYDSSKRGIIGFTISLARELAAKGFGVNCVAPGLMLTEMVADAYHANPEEFNSRAPLGRIGQTQEIADVVVFLASQRASYMTGATVDVSGGLAMH</sequence>
<name>A0A5C6DXJ8_9BACT</name>
<dbReference type="EMBL" id="SJPV01000003">
    <property type="protein sequence ID" value="TWU39766.1"/>
    <property type="molecule type" value="Genomic_DNA"/>
</dbReference>
<reference evidence="3 4" key="1">
    <citation type="submission" date="2019-02" db="EMBL/GenBank/DDBJ databases">
        <title>Deep-cultivation of Planctomycetes and their phenomic and genomic characterization uncovers novel biology.</title>
        <authorList>
            <person name="Wiegand S."/>
            <person name="Jogler M."/>
            <person name="Boedeker C."/>
            <person name="Pinto D."/>
            <person name="Vollmers J."/>
            <person name="Rivas-Marin E."/>
            <person name="Kohn T."/>
            <person name="Peeters S.H."/>
            <person name="Heuer A."/>
            <person name="Rast P."/>
            <person name="Oberbeckmann S."/>
            <person name="Bunk B."/>
            <person name="Jeske O."/>
            <person name="Meyerdierks A."/>
            <person name="Storesund J.E."/>
            <person name="Kallscheuer N."/>
            <person name="Luecker S."/>
            <person name="Lage O.M."/>
            <person name="Pohl T."/>
            <person name="Merkel B.J."/>
            <person name="Hornburger P."/>
            <person name="Mueller R.-W."/>
            <person name="Bruemmer F."/>
            <person name="Labrenz M."/>
            <person name="Spormann A.M."/>
            <person name="Op Den Camp H."/>
            <person name="Overmann J."/>
            <person name="Amann R."/>
            <person name="Jetten M.S.M."/>
            <person name="Mascher T."/>
            <person name="Medema M.H."/>
            <person name="Devos D.P."/>
            <person name="Kaster A.-K."/>
            <person name="Ovreas L."/>
            <person name="Rohde M."/>
            <person name="Galperin M.Y."/>
            <person name="Jogler C."/>
        </authorList>
    </citation>
    <scope>NUCLEOTIDE SEQUENCE [LARGE SCALE GENOMIC DNA]</scope>
    <source>
        <strain evidence="3 4">Poly41</strain>
    </source>
</reference>
<dbReference type="SUPFAM" id="SSF51735">
    <property type="entry name" value="NAD(P)-binding Rossmann-fold domains"/>
    <property type="match status" value="1"/>
</dbReference>
<evidence type="ECO:0000256" key="1">
    <source>
        <dbReference type="ARBA" id="ARBA00006484"/>
    </source>
</evidence>
<evidence type="ECO:0000256" key="2">
    <source>
        <dbReference type="ARBA" id="ARBA00023002"/>
    </source>
</evidence>
<proteinExistence type="inferred from homology"/>
<accession>A0A5C6DXJ8</accession>
<dbReference type="InterPro" id="IPR002347">
    <property type="entry name" value="SDR_fam"/>
</dbReference>
<dbReference type="PRINTS" id="PR00080">
    <property type="entry name" value="SDRFAMILY"/>
</dbReference>
<dbReference type="Pfam" id="PF13561">
    <property type="entry name" value="adh_short_C2"/>
    <property type="match status" value="1"/>
</dbReference>
<dbReference type="Gene3D" id="3.40.50.720">
    <property type="entry name" value="NAD(P)-binding Rossmann-like Domain"/>
    <property type="match status" value="1"/>
</dbReference>
<dbReference type="InterPro" id="IPR050259">
    <property type="entry name" value="SDR"/>
</dbReference>
<dbReference type="PANTHER" id="PTHR42879">
    <property type="entry name" value="3-OXOACYL-(ACYL-CARRIER-PROTEIN) REDUCTASE"/>
    <property type="match status" value="1"/>
</dbReference>
<dbReference type="Proteomes" id="UP000319143">
    <property type="component" value="Unassembled WGS sequence"/>
</dbReference>
<comment type="similarity">
    <text evidence="1">Belongs to the short-chain dehydrogenases/reductases (SDR) family.</text>
</comment>
<evidence type="ECO:0000313" key="4">
    <source>
        <dbReference type="Proteomes" id="UP000319143"/>
    </source>
</evidence>
<gene>
    <name evidence="3" type="primary">fabG_3</name>
    <name evidence="3" type="ORF">Poly41_26220</name>
</gene>
<dbReference type="EC" id="1.1.1.100" evidence="3"/>